<gene>
    <name evidence="1" type="ORF">ACIBG2_33720</name>
</gene>
<proteinExistence type="predicted"/>
<dbReference type="Gene3D" id="2.40.70.10">
    <property type="entry name" value="Acid Proteases"/>
    <property type="match status" value="1"/>
</dbReference>
<dbReference type="SUPFAM" id="SSF50630">
    <property type="entry name" value="Acid proteases"/>
    <property type="match status" value="1"/>
</dbReference>
<evidence type="ECO:0000313" key="1">
    <source>
        <dbReference type="EMBL" id="MFI6502378.1"/>
    </source>
</evidence>
<sequence>MSRRAWRHWSDGDVESCRLLAQTLSGRTRDHLLFLCDYVSLSHEQALARYAALGAPRSLDEPAVQAWLHLDRPDRAVEHVRRRGRKPSPVLERRLTRPLGVRLGEPTVLPLADHELAPYLPAVPATLDGVDVLAHLDTGGPFVILGPGRAAELGVQTFPGGRSHQGLRGADTRHGTIAELRLGAATLTNVPVAVLSTLTGAQDLVIIGTNVLQRFLTTLDQPGGRLVLSPKGSPAPVGTEVEFYLWSDHYMFARGGFGPHGLTFFVDSGLVYVADDARGPRQASLLATSRRYRSWGVPRRLARLPHFDSPEPISLGPLARQDLLVAATRSRRTPWQSFGGVRIDAMLSNGFLRSYAWTLDFDRRRYVFRQGEPR</sequence>
<comment type="caution">
    <text evidence="1">The sequence shown here is derived from an EMBL/GenBank/DDBJ whole genome shotgun (WGS) entry which is preliminary data.</text>
</comment>
<dbReference type="Proteomes" id="UP001612741">
    <property type="component" value="Unassembled WGS sequence"/>
</dbReference>
<dbReference type="GO" id="GO:0016787">
    <property type="term" value="F:hydrolase activity"/>
    <property type="evidence" value="ECO:0007669"/>
    <property type="project" value="UniProtKB-KW"/>
</dbReference>
<dbReference type="Pfam" id="PF13650">
    <property type="entry name" value="Asp_protease_2"/>
    <property type="match status" value="1"/>
</dbReference>
<dbReference type="EC" id="3.4.23.-" evidence="1"/>
<accession>A0ABW7Z2R0</accession>
<organism evidence="1 2">
    <name type="scientific">Nonomuraea typhae</name>
    <dbReference type="NCBI Taxonomy" id="2603600"/>
    <lineage>
        <taxon>Bacteria</taxon>
        <taxon>Bacillati</taxon>
        <taxon>Actinomycetota</taxon>
        <taxon>Actinomycetes</taxon>
        <taxon>Streptosporangiales</taxon>
        <taxon>Streptosporangiaceae</taxon>
        <taxon>Nonomuraea</taxon>
    </lineage>
</organism>
<protein>
    <submittedName>
        <fullName evidence="1">Retropepsin-like aspartic protease</fullName>
        <ecNumber evidence="1">3.4.23.-</ecNumber>
    </submittedName>
</protein>
<dbReference type="RefSeq" id="WP_397087596.1">
    <property type="nucleotide sequence ID" value="NZ_JBITGY010000009.1"/>
</dbReference>
<keyword evidence="2" id="KW-1185">Reference proteome</keyword>
<reference evidence="1 2" key="1">
    <citation type="submission" date="2024-10" db="EMBL/GenBank/DDBJ databases">
        <title>The Natural Products Discovery Center: Release of the First 8490 Sequenced Strains for Exploring Actinobacteria Biosynthetic Diversity.</title>
        <authorList>
            <person name="Kalkreuter E."/>
            <person name="Kautsar S.A."/>
            <person name="Yang D."/>
            <person name="Bader C.D."/>
            <person name="Teijaro C.N."/>
            <person name="Fluegel L."/>
            <person name="Davis C.M."/>
            <person name="Simpson J.R."/>
            <person name="Lauterbach L."/>
            <person name="Steele A.D."/>
            <person name="Gui C."/>
            <person name="Meng S."/>
            <person name="Li G."/>
            <person name="Viehrig K."/>
            <person name="Ye F."/>
            <person name="Su P."/>
            <person name="Kiefer A.F."/>
            <person name="Nichols A."/>
            <person name="Cepeda A.J."/>
            <person name="Yan W."/>
            <person name="Fan B."/>
            <person name="Jiang Y."/>
            <person name="Adhikari A."/>
            <person name="Zheng C.-J."/>
            <person name="Schuster L."/>
            <person name="Cowan T.M."/>
            <person name="Smanski M.J."/>
            <person name="Chevrette M.G."/>
            <person name="De Carvalho L.P.S."/>
            <person name="Shen B."/>
        </authorList>
    </citation>
    <scope>NUCLEOTIDE SEQUENCE [LARGE SCALE GENOMIC DNA]</scope>
    <source>
        <strain evidence="1 2">NPDC050545</strain>
    </source>
</reference>
<dbReference type="InterPro" id="IPR021109">
    <property type="entry name" value="Peptidase_aspartic_dom_sf"/>
</dbReference>
<name>A0ABW7Z2R0_9ACTN</name>
<evidence type="ECO:0000313" key="2">
    <source>
        <dbReference type="Proteomes" id="UP001612741"/>
    </source>
</evidence>
<keyword evidence="1" id="KW-0378">Hydrolase</keyword>
<dbReference type="EMBL" id="JBITGY010000009">
    <property type="protein sequence ID" value="MFI6502378.1"/>
    <property type="molecule type" value="Genomic_DNA"/>
</dbReference>